<feature type="domain" description="CCHC-type" evidence="13">
    <location>
        <begin position="252"/>
        <end position="267"/>
    </location>
</feature>
<feature type="region of interest" description="Disordered" evidence="12">
    <location>
        <begin position="1"/>
        <end position="27"/>
    </location>
</feature>
<dbReference type="Gene3D" id="1.10.340.70">
    <property type="match status" value="1"/>
</dbReference>
<reference evidence="15" key="1">
    <citation type="submission" date="2023-07" db="EMBL/GenBank/DDBJ databases">
        <title>A chromosome-level genome assembly of Lolium multiflorum.</title>
        <authorList>
            <person name="Chen Y."/>
            <person name="Copetti D."/>
            <person name="Kolliker R."/>
            <person name="Studer B."/>
        </authorList>
    </citation>
    <scope>NUCLEOTIDE SEQUENCE</scope>
    <source>
        <strain evidence="15">02402/16</strain>
        <tissue evidence="15">Leaf</tissue>
    </source>
</reference>
<protein>
    <submittedName>
        <fullName evidence="15">Uncharacterized protein</fullName>
    </submittedName>
</protein>
<evidence type="ECO:0000259" key="13">
    <source>
        <dbReference type="PROSITE" id="PS50158"/>
    </source>
</evidence>
<keyword evidence="16" id="KW-1185">Reference proteome</keyword>
<dbReference type="Gene3D" id="3.10.10.10">
    <property type="entry name" value="HIV Type 1 Reverse Transcriptase, subunit A, domain 1"/>
    <property type="match status" value="1"/>
</dbReference>
<keyword evidence="4" id="KW-0378">Hydrolase</keyword>
<evidence type="ECO:0000256" key="3">
    <source>
        <dbReference type="ARBA" id="ARBA00022750"/>
    </source>
</evidence>
<dbReference type="InterPro" id="IPR036397">
    <property type="entry name" value="RNaseH_sf"/>
</dbReference>
<keyword evidence="11" id="KW-0862">Zinc</keyword>
<keyword evidence="8" id="KW-0808">Transferase</keyword>
<dbReference type="Pfam" id="PF00098">
    <property type="entry name" value="zf-CCHC"/>
    <property type="match status" value="2"/>
</dbReference>
<dbReference type="InterPro" id="IPR001584">
    <property type="entry name" value="Integrase_cat-core"/>
</dbReference>
<dbReference type="SUPFAM" id="SSF53098">
    <property type="entry name" value="Ribonuclease H-like"/>
    <property type="match status" value="1"/>
</dbReference>
<dbReference type="InterPro" id="IPR050951">
    <property type="entry name" value="Retrovirus_Pol_polyprotein"/>
</dbReference>
<keyword evidence="11" id="KW-0863">Zinc-finger</keyword>
<evidence type="ECO:0000256" key="5">
    <source>
        <dbReference type="ARBA" id="ARBA00022842"/>
    </source>
</evidence>
<accession>A0AAD8VZG2</accession>
<evidence type="ECO:0000259" key="14">
    <source>
        <dbReference type="PROSITE" id="PS50994"/>
    </source>
</evidence>
<dbReference type="GO" id="GO:0006508">
    <property type="term" value="P:proteolysis"/>
    <property type="evidence" value="ECO:0007669"/>
    <property type="project" value="UniProtKB-KW"/>
</dbReference>
<dbReference type="InterPro" id="IPR012337">
    <property type="entry name" value="RNaseH-like_sf"/>
</dbReference>
<evidence type="ECO:0000256" key="4">
    <source>
        <dbReference type="ARBA" id="ARBA00022801"/>
    </source>
</evidence>
<keyword evidence="7" id="KW-0695">RNA-directed DNA polymerase</keyword>
<feature type="compositionally biased region" description="Gly residues" evidence="12">
    <location>
        <begin position="270"/>
        <end position="286"/>
    </location>
</feature>
<dbReference type="PANTHER" id="PTHR37984:SF5">
    <property type="entry name" value="PROTEIN NYNRIN-LIKE"/>
    <property type="match status" value="1"/>
</dbReference>
<keyword evidence="10" id="KW-0233">DNA recombination</keyword>
<gene>
    <name evidence="15" type="ORF">QYE76_003672</name>
</gene>
<dbReference type="GO" id="GO:0003887">
    <property type="term" value="F:DNA-directed DNA polymerase activity"/>
    <property type="evidence" value="ECO:0007669"/>
    <property type="project" value="UniProtKB-KW"/>
</dbReference>
<evidence type="ECO:0000256" key="11">
    <source>
        <dbReference type="PROSITE-ProRule" id="PRU00047"/>
    </source>
</evidence>
<dbReference type="Pfam" id="PF17921">
    <property type="entry name" value="Integrase_H2C2"/>
    <property type="match status" value="1"/>
</dbReference>
<dbReference type="GO" id="GO:0003677">
    <property type="term" value="F:DNA binding"/>
    <property type="evidence" value="ECO:0007669"/>
    <property type="project" value="UniProtKB-KW"/>
</dbReference>
<evidence type="ECO:0000256" key="8">
    <source>
        <dbReference type="ARBA" id="ARBA00022932"/>
    </source>
</evidence>
<dbReference type="InterPro" id="IPR016197">
    <property type="entry name" value="Chromo-like_dom_sf"/>
</dbReference>
<keyword evidence="3" id="KW-0064">Aspartyl protease</keyword>
<dbReference type="PROSITE" id="PS50994">
    <property type="entry name" value="INTEGRASE"/>
    <property type="match status" value="1"/>
</dbReference>
<dbReference type="GO" id="GO:0015074">
    <property type="term" value="P:DNA integration"/>
    <property type="evidence" value="ECO:0007669"/>
    <property type="project" value="UniProtKB-KW"/>
</dbReference>
<keyword evidence="1" id="KW-0645">Protease</keyword>
<evidence type="ECO:0000256" key="2">
    <source>
        <dbReference type="ARBA" id="ARBA00022723"/>
    </source>
</evidence>
<evidence type="ECO:0000256" key="7">
    <source>
        <dbReference type="ARBA" id="ARBA00022918"/>
    </source>
</evidence>
<dbReference type="InterPro" id="IPR043502">
    <property type="entry name" value="DNA/RNA_pol_sf"/>
</dbReference>
<keyword evidence="8" id="KW-0239">DNA-directed DNA polymerase</keyword>
<dbReference type="InterPro" id="IPR041588">
    <property type="entry name" value="Integrase_H2C2"/>
</dbReference>
<keyword evidence="2" id="KW-0479">Metal-binding</keyword>
<sequence length="1071" mass="123359">MEREAKQKEEADEAARNQFPPPPPPMTQQNFVQYMQLVEERQRVTLEQQSKFFQELLQQNRVERPENQGVTLADFQNTKPISFAYAPEPMDAEDWLMDTERKLNTVGCNDQEKVRYATHLLCGPAASWWDNIVAVYPAGKKDKAILTYVREFSKLSRYAVDEVNTDDKKKKRRKRKKAKFEPKRFYSNKPNTSLSFKPRYNNNNNNNYYYYYYYYYGSRKNQAFQTANQIVCRSCGLTGHFAKDCKKPRIICFGCRQEGHMLKDCPKRNNGGGQSGGGGNRGGNTGGNWKNKKPFGKLNCTSLEEVVNSDQAVIDREIEFTIDLIPGTAPIAKAPYKMGPKELKELKEQLDDLEQKGFIQESVSPWGSPVIFVDKRDGGRRMCRDYRNLNNVTIKNKYPLPRIQDLFDQKELNMRQKRWLELIKDYDLTINYTPGKANVVADALSRKSTGGVEQEISPELRKEISQAQIQLWEKEAHEGLSALQVADELNVNLKNEIMMGQLDDPFIVEEMRRIDEGRPSEFHRGESGSLWFQKRICVPDIAEIKEVILREAHQTPYSIHPGSTKMYMDLKELFWWNNMKREIAQYVAECHTCQRVKAEHQSPAGKLQPLPIPEWKWEEIGMDFITGLPMTNKKKDMIWVIVDRLTKSAHFLAVNQQDKGEKLIDLYIKEIVSKHGVPKNIVSDRGSVFTSAFWKQLHEALGSKLDYSTAYHPQTGGQTERTNQILEDMLRACALDFGGSWEEHLPLAEFSYNNSYQSSIKMAPFEALYGRKCRSPICWYEAGASKEFNPDYVKEKQQIIDIIRDRLKIAQSRQKSYADQKRRTWEPRVGDMVYLKVSPMKGLQRFGVKGKLSPRYIGPFKILSQNRGLAFELELPGRLSQVHNVFHVSQLRKCLKTPDEPVSHEELELQPDLTYIEKPAKILEENWKQLRNRAIKYCKIQWKHHPEREATWEKEEDLRKTYPELFRGVGGDGGDDLLQFPGVPERRLLAPATEFRDVAAFWRVSGDFDFSPCVFRSRPINSPKEGVGGRPRGPHHMAARAPWAAPPYGVGPSGLHRVVLLVSFGKIGPSA</sequence>
<evidence type="ECO:0000256" key="6">
    <source>
        <dbReference type="ARBA" id="ARBA00022908"/>
    </source>
</evidence>
<keyword evidence="9" id="KW-0238">DNA-binding</keyword>
<dbReference type="SMART" id="SM00343">
    <property type="entry name" value="ZnF_C2HC"/>
    <property type="match status" value="2"/>
</dbReference>
<dbReference type="Gene3D" id="3.30.420.10">
    <property type="entry name" value="Ribonuclease H-like superfamily/Ribonuclease H"/>
    <property type="match status" value="1"/>
</dbReference>
<evidence type="ECO:0000313" key="15">
    <source>
        <dbReference type="EMBL" id="KAK1629357.1"/>
    </source>
</evidence>
<organism evidence="15 16">
    <name type="scientific">Lolium multiflorum</name>
    <name type="common">Italian ryegrass</name>
    <name type="synonym">Lolium perenne subsp. multiflorum</name>
    <dbReference type="NCBI Taxonomy" id="4521"/>
    <lineage>
        <taxon>Eukaryota</taxon>
        <taxon>Viridiplantae</taxon>
        <taxon>Streptophyta</taxon>
        <taxon>Embryophyta</taxon>
        <taxon>Tracheophyta</taxon>
        <taxon>Spermatophyta</taxon>
        <taxon>Magnoliopsida</taxon>
        <taxon>Liliopsida</taxon>
        <taxon>Poales</taxon>
        <taxon>Poaceae</taxon>
        <taxon>BOP clade</taxon>
        <taxon>Pooideae</taxon>
        <taxon>Poodae</taxon>
        <taxon>Poeae</taxon>
        <taxon>Poeae Chloroplast Group 2 (Poeae type)</taxon>
        <taxon>Loliodinae</taxon>
        <taxon>Loliinae</taxon>
        <taxon>Lolium</taxon>
    </lineage>
</organism>
<evidence type="ECO:0000313" key="16">
    <source>
        <dbReference type="Proteomes" id="UP001231189"/>
    </source>
</evidence>
<dbReference type="InterPro" id="IPR036875">
    <property type="entry name" value="Znf_CCHC_sf"/>
</dbReference>
<dbReference type="Proteomes" id="UP001231189">
    <property type="component" value="Unassembled WGS sequence"/>
</dbReference>
<dbReference type="EMBL" id="JAUUTY010000005">
    <property type="protein sequence ID" value="KAK1629357.1"/>
    <property type="molecule type" value="Genomic_DNA"/>
</dbReference>
<dbReference type="InterPro" id="IPR001878">
    <property type="entry name" value="Znf_CCHC"/>
</dbReference>
<keyword evidence="5" id="KW-0460">Magnesium</keyword>
<dbReference type="GO" id="GO:0003964">
    <property type="term" value="F:RNA-directed DNA polymerase activity"/>
    <property type="evidence" value="ECO:0007669"/>
    <property type="project" value="UniProtKB-KW"/>
</dbReference>
<dbReference type="Gene3D" id="4.10.60.10">
    <property type="entry name" value="Zinc finger, CCHC-type"/>
    <property type="match status" value="1"/>
</dbReference>
<keyword evidence="8" id="KW-0548">Nucleotidyltransferase</keyword>
<dbReference type="SUPFAM" id="SSF56672">
    <property type="entry name" value="DNA/RNA polymerases"/>
    <property type="match status" value="1"/>
</dbReference>
<dbReference type="Pfam" id="PF24626">
    <property type="entry name" value="SH3_Tf2-1"/>
    <property type="match status" value="1"/>
</dbReference>
<dbReference type="SUPFAM" id="SSF57756">
    <property type="entry name" value="Retrovirus zinc finger-like domains"/>
    <property type="match status" value="1"/>
</dbReference>
<dbReference type="GO" id="GO:0004190">
    <property type="term" value="F:aspartic-type endopeptidase activity"/>
    <property type="evidence" value="ECO:0007669"/>
    <property type="project" value="UniProtKB-KW"/>
</dbReference>
<proteinExistence type="predicted"/>
<dbReference type="GO" id="GO:0008270">
    <property type="term" value="F:zinc ion binding"/>
    <property type="evidence" value="ECO:0007669"/>
    <property type="project" value="UniProtKB-KW"/>
</dbReference>
<evidence type="ECO:0000256" key="10">
    <source>
        <dbReference type="ARBA" id="ARBA00023172"/>
    </source>
</evidence>
<dbReference type="PROSITE" id="PS50158">
    <property type="entry name" value="ZF_CCHC"/>
    <property type="match status" value="2"/>
</dbReference>
<feature type="domain" description="Integrase catalytic" evidence="14">
    <location>
        <begin position="607"/>
        <end position="772"/>
    </location>
</feature>
<evidence type="ECO:0000256" key="12">
    <source>
        <dbReference type="SAM" id="MobiDB-lite"/>
    </source>
</evidence>
<dbReference type="InterPro" id="IPR056924">
    <property type="entry name" value="SH3_Tf2-1"/>
</dbReference>
<feature type="compositionally biased region" description="Basic and acidic residues" evidence="12">
    <location>
        <begin position="1"/>
        <end position="15"/>
    </location>
</feature>
<comment type="caution">
    <text evidence="15">The sequence shown here is derived from an EMBL/GenBank/DDBJ whole genome shotgun (WGS) entry which is preliminary data.</text>
</comment>
<keyword evidence="6" id="KW-0229">DNA integration</keyword>
<dbReference type="AlphaFoldDB" id="A0AAD8VZG2"/>
<name>A0AAD8VZG2_LOLMU</name>
<feature type="region of interest" description="Disordered" evidence="12">
    <location>
        <begin position="264"/>
        <end position="290"/>
    </location>
</feature>
<dbReference type="FunFam" id="3.30.420.10:FF:000032">
    <property type="entry name" value="Retrovirus-related Pol polyprotein from transposon 297-like Protein"/>
    <property type="match status" value="1"/>
</dbReference>
<evidence type="ECO:0000256" key="1">
    <source>
        <dbReference type="ARBA" id="ARBA00022670"/>
    </source>
</evidence>
<evidence type="ECO:0000256" key="9">
    <source>
        <dbReference type="ARBA" id="ARBA00023125"/>
    </source>
</evidence>
<dbReference type="PANTHER" id="PTHR37984">
    <property type="entry name" value="PROTEIN CBG26694"/>
    <property type="match status" value="1"/>
</dbReference>
<dbReference type="SUPFAM" id="SSF54160">
    <property type="entry name" value="Chromo domain-like"/>
    <property type="match status" value="1"/>
</dbReference>
<dbReference type="GO" id="GO:0006310">
    <property type="term" value="P:DNA recombination"/>
    <property type="evidence" value="ECO:0007669"/>
    <property type="project" value="UniProtKB-KW"/>
</dbReference>
<feature type="domain" description="CCHC-type" evidence="13">
    <location>
        <begin position="232"/>
        <end position="247"/>
    </location>
</feature>